<reference evidence="2" key="1">
    <citation type="journal article" date="2011" name="Nature">
        <title>Genome sequence and analysis of the tuber crop potato.</title>
        <authorList>
            <consortium name="The Potato Genome Sequencing Consortium"/>
        </authorList>
    </citation>
    <scope>NUCLEOTIDE SEQUENCE [LARGE SCALE GENOMIC DNA]</scope>
    <source>
        <strain evidence="2">cv. DM1-3 516 R44</strain>
    </source>
</reference>
<name>M1E168_SOLTU</name>
<protein>
    <submittedName>
        <fullName evidence="1">Integrase core domain containing protein</fullName>
    </submittedName>
</protein>
<proteinExistence type="predicted"/>
<evidence type="ECO:0000313" key="1">
    <source>
        <dbReference type="EnsemblPlants" id="PGSC0003DMT400097687"/>
    </source>
</evidence>
<dbReference type="AlphaFoldDB" id="M1E168"/>
<dbReference type="EnsemblPlants" id="PGSC0003DMT400097687">
    <property type="protein sequence ID" value="PGSC0003DMT400097687"/>
    <property type="gene ID" value="PGSC0003DMG400047258"/>
</dbReference>
<organism evidence="1 2">
    <name type="scientific">Solanum tuberosum</name>
    <name type="common">Potato</name>
    <dbReference type="NCBI Taxonomy" id="4113"/>
    <lineage>
        <taxon>Eukaryota</taxon>
        <taxon>Viridiplantae</taxon>
        <taxon>Streptophyta</taxon>
        <taxon>Embryophyta</taxon>
        <taxon>Tracheophyta</taxon>
        <taxon>Spermatophyta</taxon>
        <taxon>Magnoliopsida</taxon>
        <taxon>eudicotyledons</taxon>
        <taxon>Gunneridae</taxon>
        <taxon>Pentapetalae</taxon>
        <taxon>asterids</taxon>
        <taxon>lamiids</taxon>
        <taxon>Solanales</taxon>
        <taxon>Solanaceae</taxon>
        <taxon>Solanoideae</taxon>
        <taxon>Solaneae</taxon>
        <taxon>Solanum</taxon>
    </lineage>
</organism>
<reference evidence="1" key="2">
    <citation type="submission" date="2015-06" db="UniProtKB">
        <authorList>
            <consortium name="EnsemblPlants"/>
        </authorList>
    </citation>
    <scope>IDENTIFICATION</scope>
    <source>
        <strain evidence="1">DM1-3 516 R44</strain>
    </source>
</reference>
<keyword evidence="2" id="KW-1185">Reference proteome</keyword>
<dbReference type="InParanoid" id="M1E168"/>
<dbReference type="HOGENOM" id="CLU_075941_0_0_1"/>
<evidence type="ECO:0000313" key="2">
    <source>
        <dbReference type="Proteomes" id="UP000011115"/>
    </source>
</evidence>
<dbReference type="PaxDb" id="4113-PGSC0003DMT400097687"/>
<accession>M1E168</accession>
<dbReference type="Proteomes" id="UP000011115">
    <property type="component" value="Unassembled WGS sequence"/>
</dbReference>
<dbReference type="Gramene" id="PGSC0003DMT400097687">
    <property type="protein sequence ID" value="PGSC0003DMT400097687"/>
    <property type="gene ID" value="PGSC0003DMG400047258"/>
</dbReference>
<sequence>MNNQGVPVNPIEGELGDGVGLQPPRVGDENNQIQAENLLTDAVRVHDQPGPILHDNYRVNFNAAKSDGPLVLPPLPPGHTFVVTCNFDANAYCEGLVCGFGIERSTCARNQAKECLQKVVWVDQTLTWMPLDLSKKVNHKDKLNNFVTLLGEFVSSSWDGFTAFIRGVSNHRTDDESLKQYFYQGQDVNSKAVFHTIAGGSYDEIREEMAKMRTKLGLVLKHMGGFQTNAQGSNSDNWCQGQGNHGRNYGNYNREGNYVWDRNYNRANNYNWNNYGNINERVRPYVPPENRESGNREDGGSMSRIEEMMQKMLKKFDTTDQNVKEMPMQCR</sequence>